<accession>A0A5C7GT40</accession>
<dbReference type="GO" id="GO:0006995">
    <property type="term" value="P:cellular response to nitrogen starvation"/>
    <property type="evidence" value="ECO:0007669"/>
    <property type="project" value="InterPro"/>
</dbReference>
<dbReference type="PANTHER" id="PTHR37180">
    <property type="entry name" value="PRECURSOR OF CEP14"/>
    <property type="match status" value="1"/>
</dbReference>
<dbReference type="Proteomes" id="UP000323000">
    <property type="component" value="Chromosome 13"/>
</dbReference>
<organism evidence="2 3">
    <name type="scientific">Acer yangbiense</name>
    <dbReference type="NCBI Taxonomy" id="1000413"/>
    <lineage>
        <taxon>Eukaryota</taxon>
        <taxon>Viridiplantae</taxon>
        <taxon>Streptophyta</taxon>
        <taxon>Embryophyta</taxon>
        <taxon>Tracheophyta</taxon>
        <taxon>Spermatophyta</taxon>
        <taxon>Magnoliopsida</taxon>
        <taxon>eudicotyledons</taxon>
        <taxon>Gunneridae</taxon>
        <taxon>Pentapetalae</taxon>
        <taxon>rosids</taxon>
        <taxon>malvids</taxon>
        <taxon>Sapindales</taxon>
        <taxon>Sapindaceae</taxon>
        <taxon>Hippocastanoideae</taxon>
        <taxon>Acereae</taxon>
        <taxon>Acer</taxon>
    </lineage>
</organism>
<reference evidence="3" key="1">
    <citation type="journal article" date="2019" name="Gigascience">
        <title>De novo genome assembly of the endangered Acer yangbiense, a plant species with extremely small populations endemic to Yunnan Province, China.</title>
        <authorList>
            <person name="Yang J."/>
            <person name="Wariss H.M."/>
            <person name="Tao L."/>
            <person name="Zhang R."/>
            <person name="Yun Q."/>
            <person name="Hollingsworth P."/>
            <person name="Dao Z."/>
            <person name="Luo G."/>
            <person name="Guo H."/>
            <person name="Ma Y."/>
            <person name="Sun W."/>
        </authorList>
    </citation>
    <scope>NUCLEOTIDE SEQUENCE [LARGE SCALE GENOMIC DNA]</scope>
    <source>
        <strain evidence="3">cv. Malutang</strain>
    </source>
</reference>
<feature type="chain" id="PRO_5022808494" evidence="1">
    <location>
        <begin position="26"/>
        <end position="95"/>
    </location>
</feature>
<comment type="caution">
    <text evidence="2">The sequence shown here is derived from an EMBL/GenBank/DDBJ whole genome shotgun (WGS) entry which is preliminary data.</text>
</comment>
<evidence type="ECO:0000256" key="1">
    <source>
        <dbReference type="SAM" id="SignalP"/>
    </source>
</evidence>
<name>A0A5C7GT40_9ROSI</name>
<dbReference type="OrthoDB" id="1915362at2759"/>
<gene>
    <name evidence="2" type="ORF">EZV62_026951</name>
</gene>
<dbReference type="EMBL" id="VAHF01000013">
    <property type="protein sequence ID" value="TXG47657.1"/>
    <property type="molecule type" value="Genomic_DNA"/>
</dbReference>
<dbReference type="PANTHER" id="PTHR37180:SF2">
    <property type="entry name" value="PRECURSOR OF CEP14"/>
    <property type="match status" value="1"/>
</dbReference>
<keyword evidence="3" id="KW-1185">Reference proteome</keyword>
<protein>
    <submittedName>
        <fullName evidence="2">Uncharacterized protein</fullName>
    </submittedName>
</protein>
<keyword evidence="1" id="KW-0732">Signal</keyword>
<proteinExistence type="predicted"/>
<dbReference type="InterPro" id="IPR038930">
    <property type="entry name" value="CEP13/CEP14"/>
</dbReference>
<feature type="signal peptide" evidence="1">
    <location>
        <begin position="1"/>
        <end position="25"/>
    </location>
</feature>
<evidence type="ECO:0000313" key="2">
    <source>
        <dbReference type="EMBL" id="TXG47657.1"/>
    </source>
</evidence>
<sequence>MARYFGSFMLVFLVVFASVSPCMEARKLLNNNNNNKKMGSSFASLFLNALPKGKVPASSPSKKTHATLDNEKLFVRHLASIDRILRSVPSPGIGH</sequence>
<dbReference type="GO" id="GO:0006970">
    <property type="term" value="P:response to osmotic stress"/>
    <property type="evidence" value="ECO:0007669"/>
    <property type="project" value="InterPro"/>
</dbReference>
<evidence type="ECO:0000313" key="3">
    <source>
        <dbReference type="Proteomes" id="UP000323000"/>
    </source>
</evidence>
<dbReference type="AlphaFoldDB" id="A0A5C7GT40"/>